<dbReference type="PROSITE" id="PS50294">
    <property type="entry name" value="WD_REPEATS_REGION"/>
    <property type="match status" value="6"/>
</dbReference>
<dbReference type="InterPro" id="IPR013783">
    <property type="entry name" value="Ig-like_fold"/>
</dbReference>
<dbReference type="KEGG" id="lrs:PX52LOC_02983"/>
<evidence type="ECO:0000313" key="5">
    <source>
        <dbReference type="Proteomes" id="UP000324974"/>
    </source>
</evidence>
<dbReference type="SMART" id="SM00320">
    <property type="entry name" value="WD40"/>
    <property type="match status" value="7"/>
</dbReference>
<dbReference type="AlphaFoldDB" id="A0A5C1ABT2"/>
<evidence type="ECO:0000313" key="4">
    <source>
        <dbReference type="EMBL" id="QEL16045.1"/>
    </source>
</evidence>
<dbReference type="RefSeq" id="WP_149110811.1">
    <property type="nucleotide sequence ID" value="NZ_CP042425.1"/>
</dbReference>
<dbReference type="OrthoDB" id="9806985at2"/>
<evidence type="ECO:0000256" key="2">
    <source>
        <dbReference type="ARBA" id="ARBA00022737"/>
    </source>
</evidence>
<keyword evidence="1 3" id="KW-0853">WD repeat</keyword>
<keyword evidence="2" id="KW-0677">Repeat</keyword>
<protein>
    <submittedName>
        <fullName evidence="4">WD40 repeat domain-containing protein</fullName>
    </submittedName>
</protein>
<keyword evidence="5" id="KW-1185">Reference proteome</keyword>
<dbReference type="InterPro" id="IPR015943">
    <property type="entry name" value="WD40/YVTN_repeat-like_dom_sf"/>
</dbReference>
<dbReference type="Gene3D" id="2.60.40.10">
    <property type="entry name" value="Immunoglobulins"/>
    <property type="match status" value="1"/>
</dbReference>
<feature type="repeat" description="WD" evidence="3">
    <location>
        <begin position="274"/>
        <end position="315"/>
    </location>
</feature>
<dbReference type="SUPFAM" id="SSF50978">
    <property type="entry name" value="WD40 repeat-like"/>
    <property type="match status" value="1"/>
</dbReference>
<dbReference type="PRINTS" id="PR00320">
    <property type="entry name" value="GPROTEINBRPT"/>
</dbReference>
<dbReference type="InterPro" id="IPR001680">
    <property type="entry name" value="WD40_rpt"/>
</dbReference>
<feature type="repeat" description="WD" evidence="3">
    <location>
        <begin position="64"/>
        <end position="105"/>
    </location>
</feature>
<dbReference type="PROSITE" id="PS50082">
    <property type="entry name" value="WD_REPEATS_2"/>
    <property type="match status" value="6"/>
</dbReference>
<feature type="repeat" description="WD" evidence="3">
    <location>
        <begin position="232"/>
        <end position="273"/>
    </location>
</feature>
<accession>A0A5C1ABT2</accession>
<sequence length="678" mass="72583">MSPLPFLFALLVATEPPPTVIATQELTPITGAALSRDGRFIAVILDDHAVVVWDARIGQPVKTFTGHTKAVLAVAFSPDGRQLLLGSADTTATLWDLDTRHRVHTFSGHTGSVQAVAFSPDGTRVLTGSADTTAMLWNAETGEPLLTAKGHRKELMAVAFAPDGKSFATTSADTTAALWDATTGAQTFALRGHGEGVSSVAFSTDGSRVATGSWENHGIVWDPATGKQLMKTARHNNDVNAVGLSPDGRRVLTGDREAAVMMWDAVSGEKVRTLLGHTGDIVALVVRDDGRVVLTASRDGTAKLWDLATGRELLTLATDAAWKSWAVVSPEGLFDASDFGRHALGFRFAKGPTAEVDQFFAECFRPGLLAEVCRGERPVPAKPFGRSVPPRVRIVPPTSKAFTAPEATLTVTVTDQGGGVSGLRVDVNGARMAVPFNRESATRMTFRVPLAPGGNKVRVRAASADGSWESTPSEIELTHANPSPPLGRFYVVAVGDDARELGESLRSHRGNLFDRVDVVPLTARETTKTVIADTVHDVAELTRPQDTFAVLLCDRGGEPVAADPSLTVNKVAAAMGTAAAQKRLLVIYARKDEKMRDEFVLRGAVERLARSQGIHVLAAGDSRLNHTLRLRLIPKMGDAQAPLTVSEWFETAQIKSTPLRSTHYSTQAKSFPILMPDR</sequence>
<organism evidence="4 5">
    <name type="scientific">Limnoglobus roseus</name>
    <dbReference type="NCBI Taxonomy" id="2598579"/>
    <lineage>
        <taxon>Bacteria</taxon>
        <taxon>Pseudomonadati</taxon>
        <taxon>Planctomycetota</taxon>
        <taxon>Planctomycetia</taxon>
        <taxon>Gemmatales</taxon>
        <taxon>Gemmataceae</taxon>
        <taxon>Limnoglobus</taxon>
    </lineage>
</organism>
<name>A0A5C1ABT2_9BACT</name>
<dbReference type="Proteomes" id="UP000324974">
    <property type="component" value="Chromosome"/>
</dbReference>
<dbReference type="PANTHER" id="PTHR19879">
    <property type="entry name" value="TRANSCRIPTION INITIATION FACTOR TFIID"/>
    <property type="match status" value="1"/>
</dbReference>
<gene>
    <name evidence="4" type="ORF">PX52LOC_02983</name>
</gene>
<proteinExistence type="predicted"/>
<dbReference type="PANTHER" id="PTHR19879:SF9">
    <property type="entry name" value="TRANSCRIPTION INITIATION FACTOR TFIID SUBUNIT 5"/>
    <property type="match status" value="1"/>
</dbReference>
<dbReference type="InterPro" id="IPR036322">
    <property type="entry name" value="WD40_repeat_dom_sf"/>
</dbReference>
<feature type="repeat" description="WD" evidence="3">
    <location>
        <begin position="148"/>
        <end position="189"/>
    </location>
</feature>
<dbReference type="Gene3D" id="2.130.10.10">
    <property type="entry name" value="YVTN repeat-like/Quinoprotein amine dehydrogenase"/>
    <property type="match status" value="3"/>
</dbReference>
<dbReference type="CDD" id="cd00200">
    <property type="entry name" value="WD40"/>
    <property type="match status" value="1"/>
</dbReference>
<dbReference type="Pfam" id="PF00400">
    <property type="entry name" value="WD40"/>
    <property type="match status" value="6"/>
</dbReference>
<feature type="repeat" description="WD" evidence="3">
    <location>
        <begin position="190"/>
        <end position="231"/>
    </location>
</feature>
<dbReference type="InterPro" id="IPR019775">
    <property type="entry name" value="WD40_repeat_CS"/>
</dbReference>
<evidence type="ECO:0000256" key="3">
    <source>
        <dbReference type="PROSITE-ProRule" id="PRU00221"/>
    </source>
</evidence>
<feature type="repeat" description="WD" evidence="3">
    <location>
        <begin position="106"/>
        <end position="147"/>
    </location>
</feature>
<evidence type="ECO:0000256" key="1">
    <source>
        <dbReference type="ARBA" id="ARBA00022574"/>
    </source>
</evidence>
<dbReference type="EMBL" id="CP042425">
    <property type="protein sequence ID" value="QEL16045.1"/>
    <property type="molecule type" value="Genomic_DNA"/>
</dbReference>
<dbReference type="PROSITE" id="PS00678">
    <property type="entry name" value="WD_REPEATS_1"/>
    <property type="match status" value="3"/>
</dbReference>
<dbReference type="InterPro" id="IPR020472">
    <property type="entry name" value="WD40_PAC1"/>
</dbReference>
<reference evidence="5" key="1">
    <citation type="submission" date="2019-08" db="EMBL/GenBank/DDBJ databases">
        <title>Limnoglobus roseus gen. nov., sp. nov., a novel freshwater planctomycete with a giant genome from the family Gemmataceae.</title>
        <authorList>
            <person name="Kulichevskaya I.S."/>
            <person name="Naumoff D.G."/>
            <person name="Miroshnikov K."/>
            <person name="Ivanova A."/>
            <person name="Philippov D.A."/>
            <person name="Hakobyan A."/>
            <person name="Rijpstra I.C."/>
            <person name="Sinninghe Damste J.S."/>
            <person name="Liesack W."/>
            <person name="Dedysh S.N."/>
        </authorList>
    </citation>
    <scope>NUCLEOTIDE SEQUENCE [LARGE SCALE GENOMIC DNA]</scope>
    <source>
        <strain evidence="5">PX52</strain>
    </source>
</reference>